<evidence type="ECO:0000313" key="3">
    <source>
        <dbReference type="Proteomes" id="UP000419743"/>
    </source>
</evidence>
<comment type="caution">
    <text evidence="2">The sequence shown here is derived from an EMBL/GenBank/DDBJ whole genome shotgun (WGS) entry which is preliminary data.</text>
</comment>
<keyword evidence="1" id="KW-0472">Membrane</keyword>
<reference evidence="2 3" key="1">
    <citation type="submission" date="2019-11" db="EMBL/GenBank/DDBJ databases">
        <authorList>
            <person name="Criscuolo A."/>
        </authorList>
    </citation>
    <scope>NUCLEOTIDE SEQUENCE [LARGE SCALE GENOMIC DNA]</scope>
    <source>
        <strain evidence="2">CIP111667</strain>
    </source>
</reference>
<proteinExistence type="predicted"/>
<dbReference type="EMBL" id="CACRYJ010000034">
    <property type="protein sequence ID" value="VZO37324.1"/>
    <property type="molecule type" value="Genomic_DNA"/>
</dbReference>
<keyword evidence="3" id="KW-1185">Reference proteome</keyword>
<organism evidence="2 3">
    <name type="scientific">Occultella aeris</name>
    <dbReference type="NCBI Taxonomy" id="2761496"/>
    <lineage>
        <taxon>Bacteria</taxon>
        <taxon>Bacillati</taxon>
        <taxon>Actinomycetota</taxon>
        <taxon>Actinomycetes</taxon>
        <taxon>Micrococcales</taxon>
        <taxon>Ruaniaceae</taxon>
        <taxon>Occultella</taxon>
    </lineage>
</organism>
<name>A0A7M4DJT9_9MICO</name>
<gene>
    <name evidence="2" type="ORF">HALOF300_02397</name>
</gene>
<evidence type="ECO:0000313" key="2">
    <source>
        <dbReference type="EMBL" id="VZO37324.1"/>
    </source>
</evidence>
<evidence type="ECO:0000256" key="1">
    <source>
        <dbReference type="SAM" id="Phobius"/>
    </source>
</evidence>
<evidence type="ECO:0008006" key="4">
    <source>
        <dbReference type="Google" id="ProtNLM"/>
    </source>
</evidence>
<keyword evidence="1" id="KW-0812">Transmembrane</keyword>
<dbReference type="Proteomes" id="UP000419743">
    <property type="component" value="Unassembled WGS sequence"/>
</dbReference>
<feature type="transmembrane region" description="Helical" evidence="1">
    <location>
        <begin position="29"/>
        <end position="51"/>
    </location>
</feature>
<accession>A0A7M4DJT9</accession>
<sequence>MYRRITKSLRRRLDQVRTRAERGASTVEWVIITACLVAIAVGLVVLITSVVNNRSAGIF</sequence>
<dbReference type="AlphaFoldDB" id="A0A7M4DJT9"/>
<dbReference type="RefSeq" id="WP_156741156.1">
    <property type="nucleotide sequence ID" value="NZ_CACRYJ010000034.1"/>
</dbReference>
<protein>
    <recommendedName>
        <fullName evidence="4">Pilus assembly protein</fullName>
    </recommendedName>
</protein>
<keyword evidence="1" id="KW-1133">Transmembrane helix</keyword>